<dbReference type="SUPFAM" id="SSF69065">
    <property type="entry name" value="RNase III domain-like"/>
    <property type="match status" value="1"/>
</dbReference>
<dbReference type="GO" id="GO:0005737">
    <property type="term" value="C:cytoplasm"/>
    <property type="evidence" value="ECO:0007669"/>
    <property type="project" value="UniProtKB-SubCell"/>
</dbReference>
<dbReference type="InterPro" id="IPR014720">
    <property type="entry name" value="dsRBD_dom"/>
</dbReference>
<dbReference type="Gene3D" id="1.10.1520.10">
    <property type="entry name" value="Ribonuclease III domain"/>
    <property type="match status" value="1"/>
</dbReference>
<comment type="catalytic activity">
    <reaction evidence="1 9">
        <text>Endonucleolytic cleavage to 5'-phosphomonoester.</text>
        <dbReference type="EC" id="3.1.26.3"/>
    </reaction>
</comment>
<protein>
    <recommendedName>
        <fullName evidence="9">Ribonuclease 3</fullName>
        <ecNumber evidence="9">3.1.26.3</ecNumber>
    </recommendedName>
    <alternativeName>
        <fullName evidence="9">Ribonuclease III</fullName>
        <shortName evidence="9">RNase III</shortName>
    </alternativeName>
</protein>
<dbReference type="PROSITE" id="PS50142">
    <property type="entry name" value="RNASE_3_2"/>
    <property type="match status" value="1"/>
</dbReference>
<evidence type="ECO:0000313" key="13">
    <source>
        <dbReference type="Proteomes" id="UP000632766"/>
    </source>
</evidence>
<organism evidence="12 13">
    <name type="scientific">Amazonocrinis nigriterrae CENA67</name>
    <dbReference type="NCBI Taxonomy" id="2794033"/>
    <lineage>
        <taxon>Bacteria</taxon>
        <taxon>Bacillati</taxon>
        <taxon>Cyanobacteriota</taxon>
        <taxon>Cyanophyceae</taxon>
        <taxon>Nostocales</taxon>
        <taxon>Nostocaceae</taxon>
        <taxon>Amazonocrinis</taxon>
        <taxon>Amazonocrinis nigriterrae</taxon>
    </lineage>
</organism>
<feature type="domain" description="RNase III" evidence="11">
    <location>
        <begin position="150"/>
        <end position="283"/>
    </location>
</feature>
<dbReference type="Pfam" id="PF14622">
    <property type="entry name" value="Ribonucleas_3_3"/>
    <property type="match status" value="1"/>
</dbReference>
<reference evidence="12 13" key="1">
    <citation type="journal article" date="2021" name="Int. J. Syst. Evol. Microbiol.">
        <title>Amazonocrinis nigriterrae gen. nov., sp. nov., Atlanticothrix silvestris gen. nov., sp. nov. and Dendronalium phyllosphericum gen. nov., sp. nov., nostocacean cyanobacteria from Brazilian environments.</title>
        <authorList>
            <person name="Alvarenga D.O."/>
            <person name="Andreote A.P.D."/>
            <person name="Branco L.H.Z."/>
            <person name="Delbaje E."/>
            <person name="Cruz R.B."/>
            <person name="Varani A.M."/>
            <person name="Fiore M.F."/>
        </authorList>
    </citation>
    <scope>NUCLEOTIDE SEQUENCE [LARGE SCALE GENOMIC DNA]</scope>
    <source>
        <strain evidence="12 13">CENA67</strain>
    </source>
</reference>
<sequence length="386" mass="44676">MAISNHERVRISLEILCQGLYPYFQREMQAIYKEDWLKTAKSCLSDEPNLNRNVEDVLREDISALLKVMTRQWDQVFRKKLDYPKRRLASEILDFRHKWAHEKRFSTDDTYRALDSIVRLLKAISASEADIVEKQKQEVLEMLSPQQVEEARIREKLADIHKLLIFRDEKLLRRALTHRSYVHENPGEGEHNERLEFLGDALLNFLSGEYLYRLHPERGEDELTRRRSALVDEKQLAKFAIEVGLDFRMRLGKGAILDGGFQNPNLLSSTFEAVVGAYYLDNDANIEAVRAMIEPLFDSVPEQMVVSRSKVDSKNRFQEWVQRNVTTNPPKYVTEQVGGLSHAPEFIARVFVNEKNYGEGKGRNKKDAEKAAAEDALAKLKKQGLL</sequence>
<dbReference type="Gene3D" id="3.30.160.20">
    <property type="match status" value="1"/>
</dbReference>
<dbReference type="GO" id="GO:0008033">
    <property type="term" value="P:tRNA processing"/>
    <property type="evidence" value="ECO:0007669"/>
    <property type="project" value="UniProtKB-KW"/>
</dbReference>
<dbReference type="Proteomes" id="UP000632766">
    <property type="component" value="Unassembled WGS sequence"/>
</dbReference>
<proteinExistence type="inferred from homology"/>
<keyword evidence="3 9" id="KW-0698">rRNA processing</keyword>
<dbReference type="PROSITE" id="PS50137">
    <property type="entry name" value="DS_RBD"/>
    <property type="match status" value="1"/>
</dbReference>
<dbReference type="CDD" id="cd10845">
    <property type="entry name" value="DSRM_RNAse_III_family"/>
    <property type="match status" value="1"/>
</dbReference>
<accession>A0A8J7HWP5</accession>
<feature type="domain" description="DRBM" evidence="10">
    <location>
        <begin position="312"/>
        <end position="382"/>
    </location>
</feature>
<keyword evidence="9" id="KW-0699">rRNA-binding</keyword>
<dbReference type="GO" id="GO:0006364">
    <property type="term" value="P:rRNA processing"/>
    <property type="evidence" value="ECO:0007669"/>
    <property type="project" value="UniProtKB-UniRule"/>
</dbReference>
<keyword evidence="9" id="KW-0460">Magnesium</keyword>
<keyword evidence="7 9" id="KW-0378">Hydrolase</keyword>
<dbReference type="FunFam" id="1.10.1520.10:FF:000001">
    <property type="entry name" value="Ribonuclease 3"/>
    <property type="match status" value="1"/>
</dbReference>
<comment type="cofactor">
    <cofactor evidence="9">
        <name>Mg(2+)</name>
        <dbReference type="ChEBI" id="CHEBI:18420"/>
    </cofactor>
</comment>
<keyword evidence="5 9" id="KW-0540">Nuclease</keyword>
<feature type="binding site" evidence="9">
    <location>
        <position position="196"/>
    </location>
    <ligand>
        <name>Mg(2+)</name>
        <dbReference type="ChEBI" id="CHEBI:18420"/>
    </ligand>
</feature>
<evidence type="ECO:0000256" key="1">
    <source>
        <dbReference type="ARBA" id="ARBA00000109"/>
    </source>
</evidence>
<comment type="subunit">
    <text evidence="9">Homodimer.</text>
</comment>
<dbReference type="AlphaFoldDB" id="A0A8J7HWP5"/>
<comment type="subcellular location">
    <subcellularLocation>
        <location evidence="9">Cytoplasm</location>
    </subcellularLocation>
</comment>
<keyword evidence="9" id="KW-0963">Cytoplasm</keyword>
<comment type="function">
    <text evidence="9">Digests double-stranded RNA. Involved in the processing of primary rRNA transcript to yield the immediate precursors to the large and small rRNAs (23S and 16S). Processes some mRNAs, and tRNAs when they are encoded in the rRNA operon. Processes pre-crRNA and tracrRNA of type II CRISPR loci if present in the organism.</text>
</comment>
<feature type="binding site" evidence="9">
    <location>
        <position position="272"/>
    </location>
    <ligand>
        <name>Mg(2+)</name>
        <dbReference type="ChEBI" id="CHEBI:18420"/>
    </ligand>
</feature>
<dbReference type="PANTHER" id="PTHR11207:SF0">
    <property type="entry name" value="RIBONUCLEASE 3"/>
    <property type="match status" value="1"/>
</dbReference>
<dbReference type="InterPro" id="IPR011907">
    <property type="entry name" value="RNase_III"/>
</dbReference>
<comment type="caution">
    <text evidence="12">The sequence shown here is derived from an EMBL/GenBank/DDBJ whole genome shotgun (WGS) entry which is preliminary data.</text>
</comment>
<comment type="similarity">
    <text evidence="2">Belongs to the ribonuclease III family.</text>
</comment>
<dbReference type="PROSITE" id="PS00517">
    <property type="entry name" value="RNASE_3_1"/>
    <property type="match status" value="1"/>
</dbReference>
<feature type="binding site" evidence="9">
    <location>
        <position position="269"/>
    </location>
    <ligand>
        <name>Mg(2+)</name>
        <dbReference type="ChEBI" id="CHEBI:18420"/>
    </ligand>
</feature>
<dbReference type="GO" id="GO:0003725">
    <property type="term" value="F:double-stranded RNA binding"/>
    <property type="evidence" value="ECO:0007669"/>
    <property type="project" value="TreeGrafter"/>
</dbReference>
<dbReference type="CDD" id="cd00593">
    <property type="entry name" value="RIBOc"/>
    <property type="match status" value="1"/>
</dbReference>
<evidence type="ECO:0000259" key="10">
    <source>
        <dbReference type="PROSITE" id="PS50137"/>
    </source>
</evidence>
<evidence type="ECO:0000256" key="4">
    <source>
        <dbReference type="ARBA" id="ARBA00022664"/>
    </source>
</evidence>
<dbReference type="GO" id="GO:0006397">
    <property type="term" value="P:mRNA processing"/>
    <property type="evidence" value="ECO:0007669"/>
    <property type="project" value="UniProtKB-UniRule"/>
</dbReference>
<evidence type="ECO:0000259" key="11">
    <source>
        <dbReference type="PROSITE" id="PS50142"/>
    </source>
</evidence>
<dbReference type="Pfam" id="PF00035">
    <property type="entry name" value="dsrm"/>
    <property type="match status" value="1"/>
</dbReference>
<dbReference type="GO" id="GO:0004525">
    <property type="term" value="F:ribonuclease III activity"/>
    <property type="evidence" value="ECO:0007669"/>
    <property type="project" value="UniProtKB-UniRule"/>
</dbReference>
<evidence type="ECO:0000256" key="2">
    <source>
        <dbReference type="ARBA" id="ARBA00010183"/>
    </source>
</evidence>
<keyword evidence="13" id="KW-1185">Reference proteome</keyword>
<dbReference type="EMBL" id="JAECZC010000102">
    <property type="protein sequence ID" value="MBH8566647.1"/>
    <property type="molecule type" value="Genomic_DNA"/>
</dbReference>
<gene>
    <name evidence="9 12" type="primary">rnc</name>
    <name evidence="12" type="ORF">I8748_31605</name>
</gene>
<keyword evidence="9" id="KW-0819">tRNA processing</keyword>
<dbReference type="InterPro" id="IPR000999">
    <property type="entry name" value="RNase_III_dom"/>
</dbReference>
<dbReference type="SUPFAM" id="SSF54768">
    <property type="entry name" value="dsRNA-binding domain-like"/>
    <property type="match status" value="1"/>
</dbReference>
<name>A0A8J7HWP5_9NOST</name>
<dbReference type="HAMAP" id="MF_00104">
    <property type="entry name" value="RNase_III"/>
    <property type="match status" value="1"/>
</dbReference>
<evidence type="ECO:0000256" key="5">
    <source>
        <dbReference type="ARBA" id="ARBA00022722"/>
    </source>
</evidence>
<evidence type="ECO:0000256" key="7">
    <source>
        <dbReference type="ARBA" id="ARBA00022801"/>
    </source>
</evidence>
<dbReference type="InterPro" id="IPR041650">
    <property type="entry name" value="HEPN_Swt1"/>
</dbReference>
<dbReference type="GO" id="GO:0046872">
    <property type="term" value="F:metal ion binding"/>
    <property type="evidence" value="ECO:0007669"/>
    <property type="project" value="UniProtKB-KW"/>
</dbReference>
<evidence type="ECO:0000256" key="9">
    <source>
        <dbReference type="HAMAP-Rule" id="MF_00104"/>
    </source>
</evidence>
<feature type="active site" evidence="9">
    <location>
        <position position="200"/>
    </location>
</feature>
<dbReference type="PANTHER" id="PTHR11207">
    <property type="entry name" value="RIBONUCLEASE III"/>
    <property type="match status" value="1"/>
</dbReference>
<dbReference type="SMART" id="SM00358">
    <property type="entry name" value="DSRM"/>
    <property type="match status" value="1"/>
</dbReference>
<keyword evidence="4 9" id="KW-0507">mRNA processing</keyword>
<evidence type="ECO:0000256" key="3">
    <source>
        <dbReference type="ARBA" id="ARBA00022552"/>
    </source>
</evidence>
<evidence type="ECO:0000256" key="8">
    <source>
        <dbReference type="ARBA" id="ARBA00022884"/>
    </source>
</evidence>
<dbReference type="GO" id="GO:0010468">
    <property type="term" value="P:regulation of gene expression"/>
    <property type="evidence" value="ECO:0007669"/>
    <property type="project" value="TreeGrafter"/>
</dbReference>
<evidence type="ECO:0000256" key="6">
    <source>
        <dbReference type="ARBA" id="ARBA00022759"/>
    </source>
</evidence>
<keyword evidence="6 9" id="KW-0255">Endonuclease</keyword>
<dbReference type="Pfam" id="PF18731">
    <property type="entry name" value="HEPN_Swt1"/>
    <property type="match status" value="1"/>
</dbReference>
<feature type="active site" evidence="9">
    <location>
        <position position="272"/>
    </location>
</feature>
<keyword evidence="8 9" id="KW-0694">RNA-binding</keyword>
<keyword evidence="9" id="KW-0479">Metal-binding</keyword>
<dbReference type="GO" id="GO:0019843">
    <property type="term" value="F:rRNA binding"/>
    <property type="evidence" value="ECO:0007669"/>
    <property type="project" value="UniProtKB-KW"/>
</dbReference>
<dbReference type="InterPro" id="IPR036389">
    <property type="entry name" value="RNase_III_sf"/>
</dbReference>
<dbReference type="NCBIfam" id="TIGR02191">
    <property type="entry name" value="RNaseIII"/>
    <property type="match status" value="1"/>
</dbReference>
<dbReference type="EC" id="3.1.26.3" evidence="9"/>
<dbReference type="SMART" id="SM00535">
    <property type="entry name" value="RIBOc"/>
    <property type="match status" value="1"/>
</dbReference>
<evidence type="ECO:0000313" key="12">
    <source>
        <dbReference type="EMBL" id="MBH8566647.1"/>
    </source>
</evidence>